<comment type="caution">
    <text evidence="2">The sequence shown here is derived from an EMBL/GenBank/DDBJ whole genome shotgun (WGS) entry which is preliminary data.</text>
</comment>
<evidence type="ECO:0000313" key="3">
    <source>
        <dbReference type="Proteomes" id="UP001202827"/>
    </source>
</evidence>
<feature type="domain" description="Tyrosine specific protein phosphatases" evidence="1">
    <location>
        <begin position="70"/>
        <end position="135"/>
    </location>
</feature>
<dbReference type="PROSITE" id="PS50056">
    <property type="entry name" value="TYR_PHOSPHATASE_2"/>
    <property type="match status" value="1"/>
</dbReference>
<dbReference type="Pfam" id="PF00102">
    <property type="entry name" value="Y_phosphatase"/>
    <property type="match status" value="1"/>
</dbReference>
<dbReference type="Proteomes" id="UP001202827">
    <property type="component" value="Unassembled WGS sequence"/>
</dbReference>
<dbReference type="InterPro" id="IPR000387">
    <property type="entry name" value="Tyr_Pase_dom"/>
</dbReference>
<proteinExistence type="predicted"/>
<dbReference type="RefSeq" id="WP_248684112.1">
    <property type="nucleotide sequence ID" value="NZ_JALPRY010000018.1"/>
</dbReference>
<evidence type="ECO:0000313" key="2">
    <source>
        <dbReference type="EMBL" id="MCK8781677.1"/>
    </source>
</evidence>
<accession>A0ABT0IUW8</accession>
<keyword evidence="3" id="KW-1185">Reference proteome</keyword>
<name>A0ABT0IUW8_9HYPH</name>
<dbReference type="InterPro" id="IPR029021">
    <property type="entry name" value="Prot-tyrosine_phosphatase-like"/>
</dbReference>
<dbReference type="InterPro" id="IPR000242">
    <property type="entry name" value="PTP_cat"/>
</dbReference>
<dbReference type="EMBL" id="JALPRY010000018">
    <property type="protein sequence ID" value="MCK8781677.1"/>
    <property type="molecule type" value="Genomic_DNA"/>
</dbReference>
<dbReference type="Gene3D" id="3.90.190.10">
    <property type="entry name" value="Protein tyrosine phosphatase superfamily"/>
    <property type="match status" value="1"/>
</dbReference>
<gene>
    <name evidence="2" type="ORF">M0654_16980</name>
</gene>
<organism evidence="2 3">
    <name type="scientific">Neorhizobium turbinariae</name>
    <dbReference type="NCBI Taxonomy" id="2937795"/>
    <lineage>
        <taxon>Bacteria</taxon>
        <taxon>Pseudomonadati</taxon>
        <taxon>Pseudomonadota</taxon>
        <taxon>Alphaproteobacteria</taxon>
        <taxon>Hyphomicrobiales</taxon>
        <taxon>Rhizobiaceae</taxon>
        <taxon>Rhizobium/Agrobacterium group</taxon>
        <taxon>Neorhizobium</taxon>
    </lineage>
</organism>
<dbReference type="SUPFAM" id="SSF52799">
    <property type="entry name" value="(Phosphotyrosine protein) phosphatases II"/>
    <property type="match status" value="1"/>
</dbReference>
<dbReference type="InterPro" id="IPR016130">
    <property type="entry name" value="Tyr_Pase_AS"/>
</dbReference>
<evidence type="ECO:0000259" key="1">
    <source>
        <dbReference type="PROSITE" id="PS50056"/>
    </source>
</evidence>
<dbReference type="PROSITE" id="PS00383">
    <property type="entry name" value="TYR_PHOSPHATASE_1"/>
    <property type="match status" value="1"/>
</dbReference>
<sequence>MSKIIVCPLASIAETAVRHGATHLVSLIAEKQDFHRPGLISPERHLKLAMNDIAFAGTGDLVAPSAAHVERLIEFVREWDGQTPMVVHCWMGVSRSPAAALISVLAIHPEEDDAALAKRLRKAAPHATPNPRLIELGDKILGRNGRLIAAVKAIGRGAETDGRASFVLPLRATVDS</sequence>
<reference evidence="2 3" key="1">
    <citation type="submission" date="2022-04" db="EMBL/GenBank/DDBJ databases">
        <title>Rhizobium coralii sp. nov., isolated from coral Turbinaria peltata.</title>
        <authorList>
            <person name="Sun H."/>
        </authorList>
    </citation>
    <scope>NUCLEOTIDE SEQUENCE [LARGE SCALE GENOMIC DNA]</scope>
    <source>
        <strain evidence="2 3">NTR19</strain>
    </source>
</reference>
<protein>
    <submittedName>
        <fullName evidence="2">Tyrosine phosphatase family protein</fullName>
    </submittedName>
</protein>